<evidence type="ECO:0000256" key="1">
    <source>
        <dbReference type="SAM" id="MobiDB-lite"/>
    </source>
</evidence>
<name>A0A0B6Y1X7_9EUPU</name>
<protein>
    <submittedName>
        <fullName evidence="2">Uncharacterized protein</fullName>
    </submittedName>
</protein>
<proteinExistence type="predicted"/>
<accession>A0A0B6Y1X7</accession>
<feature type="region of interest" description="Disordered" evidence="1">
    <location>
        <begin position="1"/>
        <end position="36"/>
    </location>
</feature>
<gene>
    <name evidence="2" type="primary">ORF9932</name>
</gene>
<reference evidence="2" key="1">
    <citation type="submission" date="2014-12" db="EMBL/GenBank/DDBJ databases">
        <title>Insight into the proteome of Arion vulgaris.</title>
        <authorList>
            <person name="Aradska J."/>
            <person name="Bulat T."/>
            <person name="Smidak R."/>
            <person name="Sarate P."/>
            <person name="Gangsoo J."/>
            <person name="Sialana F."/>
            <person name="Bilban M."/>
            <person name="Lubec G."/>
        </authorList>
    </citation>
    <scope>NUCLEOTIDE SEQUENCE</scope>
    <source>
        <tissue evidence="2">Skin</tissue>
    </source>
</reference>
<dbReference type="EMBL" id="HACG01003263">
    <property type="protein sequence ID" value="CEK50128.1"/>
    <property type="molecule type" value="Transcribed_RNA"/>
</dbReference>
<evidence type="ECO:0000313" key="2">
    <source>
        <dbReference type="EMBL" id="CEK50128.1"/>
    </source>
</evidence>
<dbReference type="AlphaFoldDB" id="A0A0B6Y1X7"/>
<sequence>EIGRHFTKNNHEEQGNELRKEQDNNEEDEDKNNVNEENFLFRANHVTSADHYIFRYQQDLHQLLPSASPNVHQDDN</sequence>
<feature type="compositionally biased region" description="Basic and acidic residues" evidence="1">
    <location>
        <begin position="1"/>
        <end position="23"/>
    </location>
</feature>
<feature type="non-terminal residue" evidence="2">
    <location>
        <position position="76"/>
    </location>
</feature>
<organism evidence="2">
    <name type="scientific">Arion vulgaris</name>
    <dbReference type="NCBI Taxonomy" id="1028688"/>
    <lineage>
        <taxon>Eukaryota</taxon>
        <taxon>Metazoa</taxon>
        <taxon>Spiralia</taxon>
        <taxon>Lophotrochozoa</taxon>
        <taxon>Mollusca</taxon>
        <taxon>Gastropoda</taxon>
        <taxon>Heterobranchia</taxon>
        <taxon>Euthyneura</taxon>
        <taxon>Panpulmonata</taxon>
        <taxon>Eupulmonata</taxon>
        <taxon>Stylommatophora</taxon>
        <taxon>Helicina</taxon>
        <taxon>Arionoidea</taxon>
        <taxon>Arionidae</taxon>
        <taxon>Arion</taxon>
    </lineage>
</organism>
<feature type="non-terminal residue" evidence="2">
    <location>
        <position position="1"/>
    </location>
</feature>